<name>A0A8S5SVD8_9CAUD</name>
<evidence type="ECO:0000313" key="1">
    <source>
        <dbReference type="EMBL" id="DAF54888.1"/>
    </source>
</evidence>
<dbReference type="EMBL" id="BK032682">
    <property type="protein sequence ID" value="DAF54888.1"/>
    <property type="molecule type" value="Genomic_DNA"/>
</dbReference>
<protein>
    <submittedName>
        <fullName evidence="1">Uncharacterized protein</fullName>
    </submittedName>
</protein>
<proteinExistence type="predicted"/>
<organism evidence="1">
    <name type="scientific">Siphoviridae sp. ctqPo10</name>
    <dbReference type="NCBI Taxonomy" id="2827948"/>
    <lineage>
        <taxon>Viruses</taxon>
        <taxon>Duplodnaviria</taxon>
        <taxon>Heunggongvirae</taxon>
        <taxon>Uroviricota</taxon>
        <taxon>Caudoviricetes</taxon>
    </lineage>
</organism>
<sequence>MKGFSEYDYLCDEPYFYEGIGHVKCPTLRDIRHITYGQFNIFLSYISITQKQFLETFGLTEKFNSLDEEEKNKNTIYNLLTFGMNRADFLAYMISFFVMDDFQYNPEQNAFLIGTYEKDDDGKEIFNETGKIDNSNFDEFRAFLQVILGIKSEKEVEKPKYKNKLAQRIAEKLAKHQSEQKEKQTSADDDYTLPNMIVKYCTHNKVGINILNVWDMTYYQFMKMFLEYRMGRQADINDMMAANSFSFKNSKDYKPMEYMNKIK</sequence>
<reference evidence="1" key="1">
    <citation type="journal article" date="2021" name="Proc. Natl. Acad. Sci. U.S.A.">
        <title>A Catalog of Tens of Thousands of Viruses from Human Metagenomes Reveals Hidden Associations with Chronic Diseases.</title>
        <authorList>
            <person name="Tisza M.J."/>
            <person name="Buck C.B."/>
        </authorList>
    </citation>
    <scope>NUCLEOTIDE SEQUENCE</scope>
    <source>
        <strain evidence="1">CtqPo10</strain>
    </source>
</reference>
<accession>A0A8S5SVD8</accession>